<feature type="domain" description="Aldehyde dehydrogenase" evidence="5">
    <location>
        <begin position="19"/>
        <end position="477"/>
    </location>
</feature>
<dbReference type="InterPro" id="IPR016163">
    <property type="entry name" value="Ald_DH_C"/>
</dbReference>
<protein>
    <submittedName>
        <fullName evidence="6">Aldehyde dehydrogenase</fullName>
    </submittedName>
</protein>
<evidence type="ECO:0000256" key="2">
    <source>
        <dbReference type="ARBA" id="ARBA00023002"/>
    </source>
</evidence>
<dbReference type="GO" id="GO:0004777">
    <property type="term" value="F:succinate-semialdehyde dehydrogenase (NAD+) activity"/>
    <property type="evidence" value="ECO:0007669"/>
    <property type="project" value="TreeGrafter"/>
</dbReference>
<evidence type="ECO:0000256" key="3">
    <source>
        <dbReference type="PROSITE-ProRule" id="PRU10007"/>
    </source>
</evidence>
<evidence type="ECO:0000313" key="6">
    <source>
        <dbReference type="EMBL" id="OEO32291.1"/>
    </source>
</evidence>
<dbReference type="Gene3D" id="3.40.309.10">
    <property type="entry name" value="Aldehyde Dehydrogenase, Chain A, domain 2"/>
    <property type="match status" value="1"/>
</dbReference>
<feature type="active site" evidence="3">
    <location>
        <position position="253"/>
    </location>
</feature>
<dbReference type="Gene3D" id="3.40.605.10">
    <property type="entry name" value="Aldehyde Dehydrogenase, Chain A, domain 1"/>
    <property type="match status" value="1"/>
</dbReference>
<name>A0A1E5XUM4_9HYPH</name>
<evidence type="ECO:0000313" key="7">
    <source>
        <dbReference type="Proteomes" id="UP000095463"/>
    </source>
</evidence>
<dbReference type="RefSeq" id="WP_069908547.1">
    <property type="nucleotide sequence ID" value="NZ_LAJE02000077.1"/>
</dbReference>
<organism evidence="6 7">
    <name type="scientific">Devosia insulae DS-56</name>
    <dbReference type="NCBI Taxonomy" id="1116389"/>
    <lineage>
        <taxon>Bacteria</taxon>
        <taxon>Pseudomonadati</taxon>
        <taxon>Pseudomonadota</taxon>
        <taxon>Alphaproteobacteria</taxon>
        <taxon>Hyphomicrobiales</taxon>
        <taxon>Devosiaceae</taxon>
        <taxon>Devosia</taxon>
    </lineage>
</organism>
<dbReference type="FunFam" id="3.40.309.10:FF:000009">
    <property type="entry name" value="Aldehyde dehydrogenase A"/>
    <property type="match status" value="1"/>
</dbReference>
<dbReference type="PROSITE" id="PS00070">
    <property type="entry name" value="ALDEHYDE_DEHYDR_CYS"/>
    <property type="match status" value="1"/>
</dbReference>
<dbReference type="FunFam" id="3.40.605.10:FF:000007">
    <property type="entry name" value="NAD/NADP-dependent betaine aldehyde dehydrogenase"/>
    <property type="match status" value="1"/>
</dbReference>
<dbReference type="GO" id="GO:0009450">
    <property type="term" value="P:gamma-aminobutyric acid catabolic process"/>
    <property type="evidence" value="ECO:0007669"/>
    <property type="project" value="TreeGrafter"/>
</dbReference>
<evidence type="ECO:0000256" key="1">
    <source>
        <dbReference type="ARBA" id="ARBA00009986"/>
    </source>
</evidence>
<reference evidence="6 7" key="1">
    <citation type="journal article" date="2015" name="Genome Announc.">
        <title>Genome Assemblies of Three Soil-Associated Devosia species: D. insulae, D. limi, and D. soli.</title>
        <authorList>
            <person name="Hassan Y.I."/>
            <person name="Lepp D."/>
            <person name="Zhou T."/>
        </authorList>
    </citation>
    <scope>NUCLEOTIDE SEQUENCE [LARGE SCALE GENOMIC DNA]</scope>
    <source>
        <strain evidence="6 7">DS-56</strain>
    </source>
</reference>
<dbReference type="OrthoDB" id="9812625at2"/>
<dbReference type="SUPFAM" id="SSF53720">
    <property type="entry name" value="ALDH-like"/>
    <property type="match status" value="1"/>
</dbReference>
<dbReference type="InterPro" id="IPR015590">
    <property type="entry name" value="Aldehyde_DH_dom"/>
</dbReference>
<evidence type="ECO:0000259" key="5">
    <source>
        <dbReference type="Pfam" id="PF00171"/>
    </source>
</evidence>
<accession>A0A1E5XUM4</accession>
<dbReference type="Pfam" id="PF00171">
    <property type="entry name" value="Aldedh"/>
    <property type="match status" value="1"/>
</dbReference>
<dbReference type="PANTHER" id="PTHR43353">
    <property type="entry name" value="SUCCINATE-SEMIALDEHYDE DEHYDROGENASE, MITOCHONDRIAL"/>
    <property type="match status" value="1"/>
</dbReference>
<evidence type="ECO:0000256" key="4">
    <source>
        <dbReference type="RuleBase" id="RU003345"/>
    </source>
</evidence>
<gene>
    <name evidence="6" type="ORF">VW23_012285</name>
</gene>
<dbReference type="AlphaFoldDB" id="A0A1E5XUM4"/>
<dbReference type="PROSITE" id="PS00687">
    <property type="entry name" value="ALDEHYDE_DEHYDR_GLU"/>
    <property type="match status" value="1"/>
</dbReference>
<dbReference type="InterPro" id="IPR016160">
    <property type="entry name" value="Ald_DH_CS_CYS"/>
</dbReference>
<sequence length="483" mass="51692">MHSTFPLIDGRMFIGGRWSSGAAEGWIDVHSPATEELVGRVPAGTAADAEAALAAARAAQPGWAALPPIERARHLRRLARLIERDREIIATLVTREQGKPLAHARGEVDACVGLISFAADSARFIEGEIIPSDISGEELWLRRVPYGVAVGLTAWNFPIALAGRKLGPALVAGNTMVMKAHELTPLALLEIGRLTEEAGLPPGVFNIVTGGRTVGEALVASPHSDLVTLTGSVRAGGEIQRATAGSFKAIRLELGGKAPFIVMADADLEAAVEAAVSSRFFNCGQVCTCNERMYLDRRIADRFIERFLARVAALRVGDPLGDVDMGPKISRAERDKVAAMVDAAVAGGAELLAGGRAPAGEGFARGHWYEPTVLLATDNSSPIMQEEIFGPVVPYLEVADFDEALRLANQSAYGLSAYLFTRDLTNVMRFNRESAFGELYINRGAGELVQGFHSGWKQSGLGGEDGRHGLDNYLRKKLAYVRA</sequence>
<proteinExistence type="inferred from homology"/>
<dbReference type="InterPro" id="IPR050740">
    <property type="entry name" value="Aldehyde_DH_Superfamily"/>
</dbReference>
<dbReference type="PANTHER" id="PTHR43353:SF5">
    <property type="entry name" value="SUCCINATE-SEMIALDEHYDE DEHYDROGENASE, MITOCHONDRIAL"/>
    <property type="match status" value="1"/>
</dbReference>
<dbReference type="Proteomes" id="UP000095463">
    <property type="component" value="Unassembled WGS sequence"/>
</dbReference>
<dbReference type="InterPro" id="IPR016162">
    <property type="entry name" value="Ald_DH_N"/>
</dbReference>
<dbReference type="EMBL" id="LAJE02000077">
    <property type="protein sequence ID" value="OEO32291.1"/>
    <property type="molecule type" value="Genomic_DNA"/>
</dbReference>
<keyword evidence="2 4" id="KW-0560">Oxidoreductase</keyword>
<comment type="caution">
    <text evidence="6">The sequence shown here is derived from an EMBL/GenBank/DDBJ whole genome shotgun (WGS) entry which is preliminary data.</text>
</comment>
<comment type="similarity">
    <text evidence="1 4">Belongs to the aldehyde dehydrogenase family.</text>
</comment>
<keyword evidence="7" id="KW-1185">Reference proteome</keyword>
<dbReference type="InterPro" id="IPR016161">
    <property type="entry name" value="Ald_DH/histidinol_DH"/>
</dbReference>
<dbReference type="InterPro" id="IPR029510">
    <property type="entry name" value="Ald_DH_CS_GLU"/>
</dbReference>